<keyword evidence="2" id="KW-1185">Reference proteome</keyword>
<evidence type="ECO:0000313" key="1">
    <source>
        <dbReference type="EMBL" id="KAF3494843.1"/>
    </source>
</evidence>
<name>A0ABQ7AAZ0_BRACR</name>
<organism evidence="1 2">
    <name type="scientific">Brassica cretica</name>
    <name type="common">Mustard</name>
    <dbReference type="NCBI Taxonomy" id="69181"/>
    <lineage>
        <taxon>Eukaryota</taxon>
        <taxon>Viridiplantae</taxon>
        <taxon>Streptophyta</taxon>
        <taxon>Embryophyta</taxon>
        <taxon>Tracheophyta</taxon>
        <taxon>Spermatophyta</taxon>
        <taxon>Magnoliopsida</taxon>
        <taxon>eudicotyledons</taxon>
        <taxon>Gunneridae</taxon>
        <taxon>Pentapetalae</taxon>
        <taxon>rosids</taxon>
        <taxon>malvids</taxon>
        <taxon>Brassicales</taxon>
        <taxon>Brassicaceae</taxon>
        <taxon>Brassiceae</taxon>
        <taxon>Brassica</taxon>
    </lineage>
</organism>
<protein>
    <submittedName>
        <fullName evidence="1">Uncharacterized protein</fullName>
    </submittedName>
</protein>
<dbReference type="Proteomes" id="UP000266723">
    <property type="component" value="Unassembled WGS sequence"/>
</dbReference>
<proteinExistence type="predicted"/>
<comment type="caution">
    <text evidence="1">The sequence shown here is derived from an EMBL/GenBank/DDBJ whole genome shotgun (WGS) entry which is preliminary data.</text>
</comment>
<accession>A0ABQ7AAZ0</accession>
<reference evidence="1 2" key="1">
    <citation type="journal article" date="2020" name="BMC Genomics">
        <title>Intraspecific diversification of the crop wild relative Brassica cretica Lam. using demographic model selection.</title>
        <authorList>
            <person name="Kioukis A."/>
            <person name="Michalopoulou V.A."/>
            <person name="Briers L."/>
            <person name="Pirintsos S."/>
            <person name="Studholme D.J."/>
            <person name="Pavlidis P."/>
            <person name="Sarris P.F."/>
        </authorList>
    </citation>
    <scope>NUCLEOTIDE SEQUENCE [LARGE SCALE GENOMIC DNA]</scope>
    <source>
        <strain evidence="2">cv. PFS-1207/04</strain>
    </source>
</reference>
<gene>
    <name evidence="1" type="ORF">DY000_02056279</name>
</gene>
<sequence>MGGKAAPEEYELQLHVLHINSKRSSMYVQVPSPDSRSSSVEVIRREFKGEGLGAKCCQRFICIWIFGGVCN</sequence>
<evidence type="ECO:0000313" key="2">
    <source>
        <dbReference type="Proteomes" id="UP000266723"/>
    </source>
</evidence>
<dbReference type="EMBL" id="QGKV02002055">
    <property type="protein sequence ID" value="KAF3494843.1"/>
    <property type="molecule type" value="Genomic_DNA"/>
</dbReference>